<evidence type="ECO:0000313" key="2">
    <source>
        <dbReference type="Proteomes" id="UP000240258"/>
    </source>
</evidence>
<keyword evidence="2" id="KW-1185">Reference proteome</keyword>
<proteinExistence type="predicted"/>
<protein>
    <recommendedName>
        <fullName evidence="3">Tail terminator</fullName>
    </recommendedName>
</protein>
<dbReference type="Proteomes" id="UP000240258">
    <property type="component" value="Chromosome"/>
</dbReference>
<evidence type="ECO:0000313" key="1">
    <source>
        <dbReference type="EMBL" id="AVQ18902.1"/>
    </source>
</evidence>
<organism evidence="1 2">
    <name type="scientific">Fusobacterium mortiferum ATCC 9817</name>
    <dbReference type="NCBI Taxonomy" id="469616"/>
    <lineage>
        <taxon>Bacteria</taxon>
        <taxon>Fusobacteriati</taxon>
        <taxon>Fusobacteriota</taxon>
        <taxon>Fusobacteriia</taxon>
        <taxon>Fusobacteriales</taxon>
        <taxon>Fusobacteriaceae</taxon>
        <taxon>Fusobacterium</taxon>
    </lineage>
</organism>
<name>A0ABM6TX83_FUSMR</name>
<gene>
    <name evidence="1" type="ORF">C4N19_07255</name>
</gene>
<dbReference type="EMBL" id="CP028102">
    <property type="protein sequence ID" value="AVQ18902.1"/>
    <property type="molecule type" value="Genomic_DNA"/>
</dbReference>
<reference evidence="2" key="1">
    <citation type="journal article" date="2018" name="MSphere">
        <title>Fusobacterium Genomics Using MinION and Illumina Sequencing Enables Genome Completion and Correction.</title>
        <authorList>
            <person name="Todd S.M."/>
            <person name="Settlage R.E."/>
            <person name="Lahmers K.K."/>
            <person name="Slade D.J."/>
        </authorList>
    </citation>
    <scope>NUCLEOTIDE SEQUENCE [LARGE SCALE GENOMIC DNA]</scope>
    <source>
        <strain evidence="2">ATCC 9817</strain>
    </source>
</reference>
<accession>A0ABM6TX83</accession>
<evidence type="ECO:0008006" key="3">
    <source>
        <dbReference type="Google" id="ProtNLM"/>
    </source>
</evidence>
<sequence length="166" mass="19177">MKIFDLEKELKKIIEENIKEYKLKLHPKSEGENEGERIPIVIIGNQPREALQDIIPCVIIKTPNGKNTLLEKLLTLAIGVVIYETDTSVAYKTIYEIIEKISTAIIEKGIILKEFEILPTYEWNISDEEMYPFWAGNLNFHIVAKNVYRTDADDFIYGEDWGKNGE</sequence>